<feature type="domain" description="Major facilitator superfamily (MFS) profile" evidence="6">
    <location>
        <begin position="49"/>
        <end position="430"/>
    </location>
</feature>
<keyword evidence="4 5" id="KW-0472">Membrane</keyword>
<feature type="transmembrane region" description="Helical" evidence="5">
    <location>
        <begin position="82"/>
        <end position="105"/>
    </location>
</feature>
<evidence type="ECO:0000259" key="6">
    <source>
        <dbReference type="PROSITE" id="PS50850"/>
    </source>
</evidence>
<dbReference type="InterPro" id="IPR011701">
    <property type="entry name" value="MFS"/>
</dbReference>
<dbReference type="InterPro" id="IPR036259">
    <property type="entry name" value="MFS_trans_sf"/>
</dbReference>
<feature type="transmembrane region" description="Helical" evidence="5">
    <location>
        <begin position="286"/>
        <end position="311"/>
    </location>
</feature>
<gene>
    <name evidence="7" type="ORF">A3D26_04755</name>
</gene>
<dbReference type="PANTHER" id="PTHR23530:SF1">
    <property type="entry name" value="PERMEASE, MAJOR FACILITATOR SUPERFAMILY-RELATED"/>
    <property type="match status" value="1"/>
</dbReference>
<evidence type="ECO:0000256" key="4">
    <source>
        <dbReference type="ARBA" id="ARBA00023136"/>
    </source>
</evidence>
<protein>
    <recommendedName>
        <fullName evidence="6">Major facilitator superfamily (MFS) profile domain-containing protein</fullName>
    </recommendedName>
</protein>
<evidence type="ECO:0000256" key="2">
    <source>
        <dbReference type="ARBA" id="ARBA00022692"/>
    </source>
</evidence>
<comment type="caution">
    <text evidence="7">The sequence shown here is derived from an EMBL/GenBank/DDBJ whole genome shotgun (WGS) entry which is preliminary data.</text>
</comment>
<feature type="transmembrane region" description="Helical" evidence="5">
    <location>
        <begin position="117"/>
        <end position="145"/>
    </location>
</feature>
<dbReference type="GO" id="GO:0016020">
    <property type="term" value="C:membrane"/>
    <property type="evidence" value="ECO:0007669"/>
    <property type="project" value="UniProtKB-SubCell"/>
</dbReference>
<dbReference type="Pfam" id="PF07690">
    <property type="entry name" value="MFS_1"/>
    <property type="match status" value="1"/>
</dbReference>
<evidence type="ECO:0000256" key="1">
    <source>
        <dbReference type="ARBA" id="ARBA00004141"/>
    </source>
</evidence>
<evidence type="ECO:0000256" key="3">
    <source>
        <dbReference type="ARBA" id="ARBA00022989"/>
    </source>
</evidence>
<keyword evidence="2 5" id="KW-0812">Transmembrane</keyword>
<dbReference type="PROSITE" id="PS00216">
    <property type="entry name" value="SUGAR_TRANSPORT_1"/>
    <property type="match status" value="1"/>
</dbReference>
<evidence type="ECO:0000313" key="7">
    <source>
        <dbReference type="EMBL" id="OGY11173.1"/>
    </source>
</evidence>
<proteinExistence type="predicted"/>
<dbReference type="InterPro" id="IPR005829">
    <property type="entry name" value="Sugar_transporter_CS"/>
</dbReference>
<feature type="transmembrane region" description="Helical" evidence="5">
    <location>
        <begin position="405"/>
        <end position="423"/>
    </location>
</feature>
<dbReference type="AlphaFoldDB" id="A0A1G1V760"/>
<dbReference type="Proteomes" id="UP000178319">
    <property type="component" value="Unassembled WGS sequence"/>
</dbReference>
<dbReference type="STRING" id="1797516.A3D26_04755"/>
<dbReference type="PROSITE" id="PS50850">
    <property type="entry name" value="MFS"/>
    <property type="match status" value="1"/>
</dbReference>
<accession>A0A1G1V760</accession>
<dbReference type="EMBL" id="MHBZ01000022">
    <property type="protein sequence ID" value="OGY11173.1"/>
    <property type="molecule type" value="Genomic_DNA"/>
</dbReference>
<feature type="transmembrane region" description="Helical" evidence="5">
    <location>
        <begin position="331"/>
        <end position="353"/>
    </location>
</feature>
<reference evidence="7 8" key="1">
    <citation type="journal article" date="2016" name="Nat. Commun.">
        <title>Thousands of microbial genomes shed light on interconnected biogeochemical processes in an aquifer system.</title>
        <authorList>
            <person name="Anantharaman K."/>
            <person name="Brown C.T."/>
            <person name="Hug L.A."/>
            <person name="Sharon I."/>
            <person name="Castelle C.J."/>
            <person name="Probst A.J."/>
            <person name="Thomas B.C."/>
            <person name="Singh A."/>
            <person name="Wilkins M.J."/>
            <person name="Karaoz U."/>
            <person name="Brodie E.L."/>
            <person name="Williams K.H."/>
            <person name="Hubbard S.S."/>
            <person name="Banfield J.F."/>
        </authorList>
    </citation>
    <scope>NUCLEOTIDE SEQUENCE [LARGE SCALE GENOMIC DNA]</scope>
</reference>
<keyword evidence="3 5" id="KW-1133">Transmembrane helix</keyword>
<dbReference type="GO" id="GO:0022857">
    <property type="term" value="F:transmembrane transporter activity"/>
    <property type="evidence" value="ECO:0007669"/>
    <property type="project" value="InterPro"/>
</dbReference>
<evidence type="ECO:0000313" key="8">
    <source>
        <dbReference type="Proteomes" id="UP000178319"/>
    </source>
</evidence>
<feature type="transmembrane region" description="Helical" evidence="5">
    <location>
        <begin position="54"/>
        <end position="76"/>
    </location>
</feature>
<organism evidence="7 8">
    <name type="scientific">Candidatus Blackburnbacteria bacterium RIFCSPHIGHO2_02_FULL_44_20</name>
    <dbReference type="NCBI Taxonomy" id="1797516"/>
    <lineage>
        <taxon>Bacteria</taxon>
        <taxon>Candidatus Blackburniibacteriota</taxon>
    </lineage>
</organism>
<sequence>MFEILTWWRRFTASPRFLYGPPGFFGFLWYLELEHWIASCYSIRRMSLRRNIRLLILFQFLVEFRLYAAVLVIYFAQVTGSYALAMSVLSVGMIAAAAFEVPTGIFSDLVGRRNTVVLGAIASILFVFFYAIGGSFLMLAIGAVFEGLSRALWSGNNDALLYESVESKNPEDGFSKYSGKSQSAGQAALAICAVLGGIVATFSLSLVMWLTLIPQVIAFFVSLFLLEPKTHSQKSGNIYFHLSESIRQFRENYKLRLVSLNSILKFAFGETSFQFKPVFINSLWPLWAVGVAHTLSFVGGSVSFYFSGYFIRKFGALKVLIGELVFSRVLNFVALLFPTIVSPVLMSATSLTYGAGQVANSTLMQKEFTREQRATLGSINSLAASMAFAVVSFLVGLFADQIGPVRTLLIAQFVLVLPLWIYWRIFKHEKLDYTSLYGKD</sequence>
<dbReference type="Gene3D" id="1.20.1250.20">
    <property type="entry name" value="MFS general substrate transporter like domains"/>
    <property type="match status" value="1"/>
</dbReference>
<name>A0A1G1V760_9BACT</name>
<feature type="transmembrane region" description="Helical" evidence="5">
    <location>
        <begin position="374"/>
        <end position="399"/>
    </location>
</feature>
<dbReference type="PANTHER" id="PTHR23530">
    <property type="entry name" value="TRANSPORT PROTEIN-RELATED"/>
    <property type="match status" value="1"/>
</dbReference>
<dbReference type="InterPro" id="IPR053160">
    <property type="entry name" value="MFS_DHA3_Transporter"/>
</dbReference>
<dbReference type="InterPro" id="IPR020846">
    <property type="entry name" value="MFS_dom"/>
</dbReference>
<comment type="subcellular location">
    <subcellularLocation>
        <location evidence="1">Membrane</location>
        <topology evidence="1">Multi-pass membrane protein</topology>
    </subcellularLocation>
</comment>
<evidence type="ECO:0000256" key="5">
    <source>
        <dbReference type="SAM" id="Phobius"/>
    </source>
</evidence>
<dbReference type="SUPFAM" id="SSF103473">
    <property type="entry name" value="MFS general substrate transporter"/>
    <property type="match status" value="1"/>
</dbReference>